<dbReference type="KEGG" id="ccha:ELD05_08655"/>
<dbReference type="Pfam" id="PF00528">
    <property type="entry name" value="BPD_transp_1"/>
    <property type="match status" value="1"/>
</dbReference>
<evidence type="ECO:0000256" key="5">
    <source>
        <dbReference type="ARBA" id="ARBA00022989"/>
    </source>
</evidence>
<feature type="transmembrane region" description="Helical" evidence="7">
    <location>
        <begin position="82"/>
        <end position="101"/>
    </location>
</feature>
<keyword evidence="3" id="KW-1003">Cell membrane</keyword>
<keyword evidence="4 7" id="KW-0812">Transmembrane</keyword>
<evidence type="ECO:0000256" key="1">
    <source>
        <dbReference type="ARBA" id="ARBA00004651"/>
    </source>
</evidence>
<gene>
    <name evidence="9" type="ORF">ELD05_08655</name>
</gene>
<feature type="transmembrane region" description="Helical" evidence="7">
    <location>
        <begin position="264"/>
        <end position="284"/>
    </location>
</feature>
<comment type="similarity">
    <text evidence="7">Belongs to the binding-protein-dependent transport system permease family.</text>
</comment>
<feature type="transmembrane region" description="Helical" evidence="7">
    <location>
        <begin position="113"/>
        <end position="132"/>
    </location>
</feature>
<feature type="domain" description="ABC transmembrane type-1" evidence="8">
    <location>
        <begin position="78"/>
        <end position="280"/>
    </location>
</feature>
<evidence type="ECO:0000256" key="2">
    <source>
        <dbReference type="ARBA" id="ARBA00022448"/>
    </source>
</evidence>
<dbReference type="EMBL" id="CP034791">
    <property type="protein sequence ID" value="AZT90708.1"/>
    <property type="molecule type" value="Genomic_DNA"/>
</dbReference>
<dbReference type="GO" id="GO:0005886">
    <property type="term" value="C:plasma membrane"/>
    <property type="evidence" value="ECO:0007669"/>
    <property type="project" value="UniProtKB-SubCell"/>
</dbReference>
<dbReference type="GO" id="GO:0055085">
    <property type="term" value="P:transmembrane transport"/>
    <property type="evidence" value="ECO:0007669"/>
    <property type="project" value="InterPro"/>
</dbReference>
<feature type="transmembrane region" description="Helical" evidence="7">
    <location>
        <begin position="20"/>
        <end position="42"/>
    </location>
</feature>
<feature type="transmembrane region" description="Helical" evidence="7">
    <location>
        <begin position="144"/>
        <end position="165"/>
    </location>
</feature>
<protein>
    <submittedName>
        <fullName evidence="9">Carbohydrate ABC transporter permease</fullName>
    </submittedName>
</protein>
<dbReference type="RefSeq" id="WP_127352111.1">
    <property type="nucleotide sequence ID" value="NZ_CP034791.1"/>
</dbReference>
<dbReference type="PANTHER" id="PTHR43744:SF9">
    <property type="entry name" value="POLYGALACTURONAN_RHAMNOGALACTURONAN TRANSPORT SYSTEM PERMEASE PROTEIN YTCP"/>
    <property type="match status" value="1"/>
</dbReference>
<keyword evidence="10" id="KW-1185">Reference proteome</keyword>
<dbReference type="Proteomes" id="UP000282930">
    <property type="component" value="Chromosome"/>
</dbReference>
<dbReference type="PROSITE" id="PS50928">
    <property type="entry name" value="ABC_TM1"/>
    <property type="match status" value="1"/>
</dbReference>
<reference evidence="9 10" key="1">
    <citation type="submission" date="2018-12" db="EMBL/GenBank/DDBJ databases">
        <title>Genome sequence from the cellulolytic species, Caldicellulosiruptor changbaiensis.</title>
        <authorList>
            <person name="Blumer-Schuette S.E."/>
            <person name="Mendoza C."/>
        </authorList>
    </citation>
    <scope>NUCLEOTIDE SEQUENCE [LARGE SCALE GENOMIC DNA]</scope>
    <source>
        <strain evidence="9 10">CBS-Z</strain>
    </source>
</reference>
<keyword evidence="6 7" id="KW-0472">Membrane</keyword>
<dbReference type="AlphaFoldDB" id="A0A3T0D6Q6"/>
<dbReference type="InterPro" id="IPR035906">
    <property type="entry name" value="MetI-like_sf"/>
</dbReference>
<dbReference type="CDD" id="cd06261">
    <property type="entry name" value="TM_PBP2"/>
    <property type="match status" value="1"/>
</dbReference>
<evidence type="ECO:0000256" key="7">
    <source>
        <dbReference type="RuleBase" id="RU363032"/>
    </source>
</evidence>
<keyword evidence="2 7" id="KW-0813">Transport</keyword>
<comment type="subcellular location">
    <subcellularLocation>
        <location evidence="1 7">Cell membrane</location>
        <topology evidence="1 7">Multi-pass membrane protein</topology>
    </subcellularLocation>
</comment>
<evidence type="ECO:0000256" key="6">
    <source>
        <dbReference type="ARBA" id="ARBA00023136"/>
    </source>
</evidence>
<dbReference type="InterPro" id="IPR000515">
    <property type="entry name" value="MetI-like"/>
</dbReference>
<accession>A0A3T0D6Q6</accession>
<feature type="transmembrane region" description="Helical" evidence="7">
    <location>
        <begin position="185"/>
        <end position="209"/>
    </location>
</feature>
<evidence type="ECO:0000313" key="10">
    <source>
        <dbReference type="Proteomes" id="UP000282930"/>
    </source>
</evidence>
<evidence type="ECO:0000259" key="8">
    <source>
        <dbReference type="PROSITE" id="PS50928"/>
    </source>
</evidence>
<sequence length="299" mass="34048">MNSHSIRQIRSDKFFDVFNYCIMLLVLIIVGYPMYFVIIASFSDPDLVNRGEVLFWPKGFTLLGYQRLFHYPQIVTGYKNTILYTIVGTVVGVFLTLSAGYAISRRDLFGRRFIILMFTFTLFFNGGLIPTYLLVKSLGLLDTFWVMIIPTAVSVFNVIIAKSFYEGSWIDELIEAARIDGCGDLRFFFMIALPLSVPLIAVMTLFYAVGKWNSFFDALIYLKSPEKYPLQLVLRDILISNQVTMGGAMQDVSDITQRLKTAQLVKYSIMIISSLPILVFYPFVQKYFVKGIMLGAIKG</sequence>
<dbReference type="Gene3D" id="1.10.3720.10">
    <property type="entry name" value="MetI-like"/>
    <property type="match status" value="1"/>
</dbReference>
<name>A0A3T0D6Q6_9FIRM</name>
<evidence type="ECO:0000256" key="3">
    <source>
        <dbReference type="ARBA" id="ARBA00022475"/>
    </source>
</evidence>
<proteinExistence type="inferred from homology"/>
<keyword evidence="5 7" id="KW-1133">Transmembrane helix</keyword>
<evidence type="ECO:0000256" key="4">
    <source>
        <dbReference type="ARBA" id="ARBA00022692"/>
    </source>
</evidence>
<organism evidence="9 10">
    <name type="scientific">Caldicellulosiruptor changbaiensis</name>
    <dbReference type="NCBI Taxonomy" id="1222016"/>
    <lineage>
        <taxon>Bacteria</taxon>
        <taxon>Bacillati</taxon>
        <taxon>Bacillota</taxon>
        <taxon>Bacillota incertae sedis</taxon>
        <taxon>Caldicellulosiruptorales</taxon>
        <taxon>Caldicellulosiruptoraceae</taxon>
        <taxon>Caldicellulosiruptor</taxon>
    </lineage>
</organism>
<evidence type="ECO:0000313" key="9">
    <source>
        <dbReference type="EMBL" id="AZT90708.1"/>
    </source>
</evidence>
<dbReference type="PANTHER" id="PTHR43744">
    <property type="entry name" value="ABC TRANSPORTER PERMEASE PROTEIN MG189-RELATED-RELATED"/>
    <property type="match status" value="1"/>
</dbReference>
<dbReference type="SUPFAM" id="SSF161098">
    <property type="entry name" value="MetI-like"/>
    <property type="match status" value="1"/>
</dbReference>